<dbReference type="KEGG" id="cfm:BJL90_12795"/>
<dbReference type="Pfam" id="PF23343">
    <property type="entry name" value="REP_ORF2-G2P"/>
    <property type="match status" value="1"/>
</dbReference>
<organism evidence="3 5">
    <name type="scientific">Clostridium formicaceticum</name>
    <dbReference type="NCBI Taxonomy" id="1497"/>
    <lineage>
        <taxon>Bacteria</taxon>
        <taxon>Bacillati</taxon>
        <taxon>Bacillota</taxon>
        <taxon>Clostridia</taxon>
        <taxon>Eubacteriales</taxon>
        <taxon>Clostridiaceae</taxon>
        <taxon>Clostridium</taxon>
    </lineage>
</organism>
<dbReference type="Proteomes" id="UP000177894">
    <property type="component" value="Chromosome"/>
</dbReference>
<dbReference type="Proteomes" id="UP000192478">
    <property type="component" value="Chromosome"/>
</dbReference>
<reference evidence="3 5" key="2">
    <citation type="submission" date="2017-03" db="EMBL/GenBank/DDBJ databases">
        <title>Complete sequence of Clostridium formicaceticum DSM 92.</title>
        <authorList>
            <person name="Poehlein A."/>
            <person name="Karl M."/>
            <person name="Bengelsdorf F.R."/>
            <person name="Duerre P."/>
            <person name="Daniel R."/>
        </authorList>
    </citation>
    <scope>NUCLEOTIDE SEQUENCE [LARGE SCALE GENOMIC DNA]</scope>
    <source>
        <strain evidence="3 5">DSM 92</strain>
    </source>
</reference>
<proteinExistence type="predicted"/>
<dbReference type="EMBL" id="CP017603">
    <property type="protein sequence ID" value="AOY76666.1"/>
    <property type="molecule type" value="Genomic_DNA"/>
</dbReference>
<dbReference type="RefSeq" id="WP_070968626.1">
    <property type="nucleotide sequence ID" value="NZ_CP017603.1"/>
</dbReference>
<name>A0AAC9RK85_9CLOT</name>
<evidence type="ECO:0000313" key="5">
    <source>
        <dbReference type="Proteomes" id="UP000192478"/>
    </source>
</evidence>
<reference evidence="2 4" key="1">
    <citation type="submission" date="2016-10" db="EMBL/GenBank/DDBJ databases">
        <title>Complete Genome Sequence of Acetogen Clostridium formicoaceticum ATCC 27076.</title>
        <authorList>
            <person name="Bao T."/>
            <person name="Cheng C."/>
            <person name="Zhao J."/>
            <person name="Yang S.-T."/>
            <person name="Wang J."/>
            <person name="Wang M."/>
        </authorList>
    </citation>
    <scope>NUCLEOTIDE SEQUENCE [LARGE SCALE GENOMIC DNA]</scope>
    <source>
        <strain evidence="2 4">ATCC 27076</strain>
    </source>
</reference>
<evidence type="ECO:0000313" key="4">
    <source>
        <dbReference type="Proteomes" id="UP000177894"/>
    </source>
</evidence>
<evidence type="ECO:0000313" key="2">
    <source>
        <dbReference type="EMBL" id="AOY76666.1"/>
    </source>
</evidence>
<accession>A0AAC9RK85</accession>
<dbReference type="AlphaFoldDB" id="A0AAC9RK85"/>
<keyword evidence="4" id="KW-1185">Reference proteome</keyword>
<gene>
    <name evidence="2" type="ORF">BJL90_12795</name>
    <name evidence="3" type="ORF">CLFO_14780</name>
</gene>
<sequence>MPYREKKIYSGEMFEAEMYPISREEKKQPRTKKEKLTVPKQKNLNNKNAVKHLIRLLNKNFTNRDLAVHLTYTEENIPMSEKEARKDVANYIRRINHYRKKNGLPPLKYIAVIEYREKEEEGKTVRLHHHIVMSGDMDRDKVEELWGKGRANVKRLQSDEFGYEGLARYISKDPKGRKRWTQSKNLKQPTVRVNDNKFSRKKIEEIARNPEDKEFFSKLYPGYILNSCKVEVNEITAGIHIHVKMRRLQI</sequence>
<evidence type="ECO:0000313" key="3">
    <source>
        <dbReference type="EMBL" id="ARE87092.1"/>
    </source>
</evidence>
<protein>
    <recommendedName>
        <fullName evidence="1">Replication-associated protein ORF2/G2P domain-containing protein</fullName>
    </recommendedName>
</protein>
<feature type="domain" description="Replication-associated protein ORF2/G2P" evidence="1">
    <location>
        <begin position="67"/>
        <end position="173"/>
    </location>
</feature>
<evidence type="ECO:0000259" key="1">
    <source>
        <dbReference type="Pfam" id="PF23343"/>
    </source>
</evidence>
<dbReference type="InterPro" id="IPR056906">
    <property type="entry name" value="ORF2/G2P_dom"/>
</dbReference>
<dbReference type="EMBL" id="CP020559">
    <property type="protein sequence ID" value="ARE87092.1"/>
    <property type="molecule type" value="Genomic_DNA"/>
</dbReference>